<dbReference type="GO" id="GO:0016491">
    <property type="term" value="F:oxidoreductase activity"/>
    <property type="evidence" value="ECO:0007669"/>
    <property type="project" value="UniProtKB-KW"/>
</dbReference>
<dbReference type="InterPro" id="IPR004378">
    <property type="entry name" value="F420H2_quin_Rdtase"/>
</dbReference>
<organism evidence="4 5">
    <name type="scientific">Mycobacterium timonense</name>
    <dbReference type="NCBI Taxonomy" id="701043"/>
    <lineage>
        <taxon>Bacteria</taxon>
        <taxon>Bacillati</taxon>
        <taxon>Actinomycetota</taxon>
        <taxon>Actinomycetes</taxon>
        <taxon>Mycobacteriales</taxon>
        <taxon>Mycobacteriaceae</taxon>
        <taxon>Mycobacterium</taxon>
        <taxon>Mycobacterium avium complex (MAC)</taxon>
    </lineage>
</organism>
<dbReference type="GO" id="GO:0005886">
    <property type="term" value="C:plasma membrane"/>
    <property type="evidence" value="ECO:0007669"/>
    <property type="project" value="TreeGrafter"/>
</dbReference>
<comment type="caution">
    <text evidence="4">The sequence shown here is derived from an EMBL/GenBank/DDBJ whole genome shotgun (WGS) entry which is preliminary data.</text>
</comment>
<dbReference type="AlphaFoldDB" id="A0A7I9Z3F5"/>
<protein>
    <submittedName>
        <fullName evidence="4">Nitroreductase</fullName>
    </submittedName>
</protein>
<evidence type="ECO:0000313" key="4">
    <source>
        <dbReference type="EMBL" id="GFG95418.1"/>
    </source>
</evidence>
<dbReference type="Proteomes" id="UP000465301">
    <property type="component" value="Unassembled WGS sequence"/>
</dbReference>
<comment type="similarity">
    <text evidence="1">Belongs to the F420H(2)-dependent quinone reductase family.</text>
</comment>
<dbReference type="InterPro" id="IPR012349">
    <property type="entry name" value="Split_barrel_FMN-bd"/>
</dbReference>
<evidence type="ECO:0000256" key="2">
    <source>
        <dbReference type="ARBA" id="ARBA00023002"/>
    </source>
</evidence>
<dbReference type="NCBIfam" id="TIGR00026">
    <property type="entry name" value="hi_GC_TIGR00026"/>
    <property type="match status" value="1"/>
</dbReference>
<accession>A0A7I9Z3F5</accession>
<name>A0A7I9Z3F5_9MYCO</name>
<dbReference type="Pfam" id="PF04075">
    <property type="entry name" value="F420H2_quin_red"/>
    <property type="match status" value="1"/>
</dbReference>
<dbReference type="RefSeq" id="WP_163707305.1">
    <property type="nucleotide sequence ID" value="NZ_BLLA01000001.1"/>
</dbReference>
<dbReference type="EMBL" id="BLLA01000001">
    <property type="protein sequence ID" value="GFG95418.1"/>
    <property type="molecule type" value="Genomic_DNA"/>
</dbReference>
<evidence type="ECO:0000256" key="1">
    <source>
        <dbReference type="ARBA" id="ARBA00008710"/>
    </source>
</evidence>
<comment type="catalytic activity">
    <reaction evidence="3">
        <text>oxidized coenzyme F420-(gamma-L-Glu)(n) + a quinol + H(+) = reduced coenzyme F420-(gamma-L-Glu)(n) + a quinone</text>
        <dbReference type="Rhea" id="RHEA:39663"/>
        <dbReference type="Rhea" id="RHEA-COMP:12939"/>
        <dbReference type="Rhea" id="RHEA-COMP:14378"/>
        <dbReference type="ChEBI" id="CHEBI:15378"/>
        <dbReference type="ChEBI" id="CHEBI:24646"/>
        <dbReference type="ChEBI" id="CHEBI:132124"/>
        <dbReference type="ChEBI" id="CHEBI:133980"/>
        <dbReference type="ChEBI" id="CHEBI:139511"/>
    </reaction>
</comment>
<dbReference type="PANTHER" id="PTHR39428">
    <property type="entry name" value="F420H(2)-DEPENDENT QUINONE REDUCTASE RV1261C"/>
    <property type="match status" value="1"/>
</dbReference>
<reference evidence="4 5" key="1">
    <citation type="journal article" date="2019" name="Emerg. Microbes Infect.">
        <title>Comprehensive subspecies identification of 175 nontuberculous mycobacteria species based on 7547 genomic profiles.</title>
        <authorList>
            <person name="Matsumoto Y."/>
            <person name="Kinjo T."/>
            <person name="Motooka D."/>
            <person name="Nabeya D."/>
            <person name="Jung N."/>
            <person name="Uechi K."/>
            <person name="Horii T."/>
            <person name="Iida T."/>
            <person name="Fujita J."/>
            <person name="Nakamura S."/>
        </authorList>
    </citation>
    <scope>NUCLEOTIDE SEQUENCE [LARGE SCALE GENOMIC DNA]</scope>
    <source>
        <strain evidence="4 5">JCM 30726</strain>
    </source>
</reference>
<keyword evidence="2" id="KW-0560">Oxidoreductase</keyword>
<evidence type="ECO:0000256" key="3">
    <source>
        <dbReference type="ARBA" id="ARBA00049106"/>
    </source>
</evidence>
<sequence length="142" mass="15651">MSDYTQPDLTLIGEDHVRAYRETGGETGYLWNGVPTLLLTVTGRRTGRQLTSALIFGRDGGDYLVVASMGGAPMHPSWYANLQANPAASIQVRADELAVVARTASAAEKPRLWKIMTDQWPNYDVYQSRTERDIPVVILTPA</sequence>
<dbReference type="GO" id="GO:0070967">
    <property type="term" value="F:coenzyme F420 binding"/>
    <property type="evidence" value="ECO:0007669"/>
    <property type="project" value="TreeGrafter"/>
</dbReference>
<dbReference type="PANTHER" id="PTHR39428:SF3">
    <property type="entry name" value="DEAZAFLAVIN-DEPENDENT NITROREDUCTASE"/>
    <property type="match status" value="1"/>
</dbReference>
<keyword evidence="5" id="KW-1185">Reference proteome</keyword>
<evidence type="ECO:0000313" key="5">
    <source>
        <dbReference type="Proteomes" id="UP000465301"/>
    </source>
</evidence>
<gene>
    <name evidence="4" type="ORF">MTIM_12970</name>
</gene>
<proteinExistence type="inferred from homology"/>
<dbReference type="Gene3D" id="2.30.110.10">
    <property type="entry name" value="Electron Transport, Fmn-binding Protein, Chain A"/>
    <property type="match status" value="1"/>
</dbReference>